<keyword evidence="1" id="KW-0472">Membrane</keyword>
<name>A0A645FM09_9ZZZZ</name>
<sequence>MTRAVLKSNAKQQLKGKWGLAIIVCIIYTFITQASTASTSSTLVQETDKIVMTLNIVGWLLYGPITAGLAKFTLNLARDKESAKFSDLFSQFKLFFKLLLMTIVINLAVVLGTMLLIVPGIILALMFSQSYYILVENPELSFVECLSRSASMMKGHKMELFILELSFLGWFILSIISFGIGFIWYMPYYEMTVTNFYLNLNKKETLDI</sequence>
<organism evidence="2">
    <name type="scientific">bioreactor metagenome</name>
    <dbReference type="NCBI Taxonomy" id="1076179"/>
    <lineage>
        <taxon>unclassified sequences</taxon>
        <taxon>metagenomes</taxon>
        <taxon>ecological metagenomes</taxon>
    </lineage>
</organism>
<feature type="transmembrane region" description="Helical" evidence="1">
    <location>
        <begin position="56"/>
        <end position="77"/>
    </location>
</feature>
<dbReference type="EMBL" id="VSSQ01059943">
    <property type="protein sequence ID" value="MPN13444.1"/>
    <property type="molecule type" value="Genomic_DNA"/>
</dbReference>
<accession>A0A645FM09</accession>
<feature type="transmembrane region" description="Helical" evidence="1">
    <location>
        <begin position="18"/>
        <end position="36"/>
    </location>
</feature>
<dbReference type="InterPro" id="IPR010380">
    <property type="entry name" value="DUF975"/>
</dbReference>
<evidence type="ECO:0000313" key="2">
    <source>
        <dbReference type="EMBL" id="MPN13444.1"/>
    </source>
</evidence>
<dbReference type="PANTHER" id="PTHR40076">
    <property type="entry name" value="MEMBRANE PROTEIN-RELATED"/>
    <property type="match status" value="1"/>
</dbReference>
<proteinExistence type="predicted"/>
<dbReference type="PANTHER" id="PTHR40076:SF1">
    <property type="entry name" value="MEMBRANE PROTEIN"/>
    <property type="match status" value="1"/>
</dbReference>
<keyword evidence="1" id="KW-0812">Transmembrane</keyword>
<evidence type="ECO:0008006" key="3">
    <source>
        <dbReference type="Google" id="ProtNLM"/>
    </source>
</evidence>
<protein>
    <recommendedName>
        <fullName evidence="3">DUF975 family protein</fullName>
    </recommendedName>
</protein>
<dbReference type="AlphaFoldDB" id="A0A645FM09"/>
<comment type="caution">
    <text evidence="2">The sequence shown here is derived from an EMBL/GenBank/DDBJ whole genome shotgun (WGS) entry which is preliminary data.</text>
</comment>
<keyword evidence="1" id="KW-1133">Transmembrane helix</keyword>
<feature type="transmembrane region" description="Helical" evidence="1">
    <location>
        <begin position="160"/>
        <end position="185"/>
    </location>
</feature>
<evidence type="ECO:0000256" key="1">
    <source>
        <dbReference type="SAM" id="Phobius"/>
    </source>
</evidence>
<gene>
    <name evidence="2" type="ORF">SDC9_160765</name>
</gene>
<dbReference type="Pfam" id="PF06161">
    <property type="entry name" value="DUF975"/>
    <property type="match status" value="1"/>
</dbReference>
<reference evidence="2" key="1">
    <citation type="submission" date="2019-08" db="EMBL/GenBank/DDBJ databases">
        <authorList>
            <person name="Kucharzyk K."/>
            <person name="Murdoch R.W."/>
            <person name="Higgins S."/>
            <person name="Loffler F."/>
        </authorList>
    </citation>
    <scope>NUCLEOTIDE SEQUENCE</scope>
</reference>
<feature type="transmembrane region" description="Helical" evidence="1">
    <location>
        <begin position="98"/>
        <end position="127"/>
    </location>
</feature>